<feature type="compositionally biased region" description="Low complexity" evidence="1">
    <location>
        <begin position="61"/>
        <end position="70"/>
    </location>
</feature>
<sequence length="103" mass="10930">MTWVSVIIYTPSLAADFQFCPSQSAAPLCQPSPPARCLASDACLLSARLQRCPSSPETQTAPSASSRFPFSSPPPERATLEGRRSTVFGGVVGDFLNPRVLAC</sequence>
<dbReference type="EMBL" id="JASBNA010000001">
    <property type="protein sequence ID" value="KAK7696562.1"/>
    <property type="molecule type" value="Genomic_DNA"/>
</dbReference>
<name>A0AAW0GUU5_9APHY</name>
<protein>
    <submittedName>
        <fullName evidence="2">Uncharacterized protein</fullName>
    </submittedName>
</protein>
<dbReference type="AlphaFoldDB" id="A0AAW0GUU5"/>
<comment type="caution">
    <text evidence="2">The sequence shown here is derived from an EMBL/GenBank/DDBJ whole genome shotgun (WGS) entry which is preliminary data.</text>
</comment>
<reference evidence="2 3" key="1">
    <citation type="submission" date="2022-09" db="EMBL/GenBank/DDBJ databases">
        <authorList>
            <person name="Palmer J.M."/>
        </authorList>
    </citation>
    <scope>NUCLEOTIDE SEQUENCE [LARGE SCALE GENOMIC DNA]</scope>
    <source>
        <strain evidence="2 3">DSM 7382</strain>
    </source>
</reference>
<organism evidence="2 3">
    <name type="scientific">Cerrena zonata</name>
    <dbReference type="NCBI Taxonomy" id="2478898"/>
    <lineage>
        <taxon>Eukaryota</taxon>
        <taxon>Fungi</taxon>
        <taxon>Dikarya</taxon>
        <taxon>Basidiomycota</taxon>
        <taxon>Agaricomycotina</taxon>
        <taxon>Agaricomycetes</taxon>
        <taxon>Polyporales</taxon>
        <taxon>Cerrenaceae</taxon>
        <taxon>Cerrena</taxon>
    </lineage>
</organism>
<gene>
    <name evidence="2" type="ORF">QCA50_001220</name>
</gene>
<feature type="region of interest" description="Disordered" evidence="1">
    <location>
        <begin position="53"/>
        <end position="80"/>
    </location>
</feature>
<evidence type="ECO:0000256" key="1">
    <source>
        <dbReference type="SAM" id="MobiDB-lite"/>
    </source>
</evidence>
<evidence type="ECO:0000313" key="3">
    <source>
        <dbReference type="Proteomes" id="UP001385951"/>
    </source>
</evidence>
<proteinExistence type="predicted"/>
<keyword evidence="3" id="KW-1185">Reference proteome</keyword>
<accession>A0AAW0GUU5</accession>
<dbReference type="Proteomes" id="UP001385951">
    <property type="component" value="Unassembled WGS sequence"/>
</dbReference>
<evidence type="ECO:0000313" key="2">
    <source>
        <dbReference type="EMBL" id="KAK7696562.1"/>
    </source>
</evidence>